<proteinExistence type="predicted"/>
<dbReference type="EMBL" id="QNQU01000028">
    <property type="protein sequence ID" value="RBQ02935.1"/>
    <property type="molecule type" value="Genomic_DNA"/>
</dbReference>
<organism evidence="1 2">
    <name type="scientific">Pedobacter miscanthi</name>
    <dbReference type="NCBI Taxonomy" id="2259170"/>
    <lineage>
        <taxon>Bacteria</taxon>
        <taxon>Pseudomonadati</taxon>
        <taxon>Bacteroidota</taxon>
        <taxon>Sphingobacteriia</taxon>
        <taxon>Sphingobacteriales</taxon>
        <taxon>Sphingobacteriaceae</taxon>
        <taxon>Pedobacter</taxon>
    </lineage>
</organism>
<sequence>MSKTNDTGHGRNVVNSEMMITYLTGYGALYNPSNASIQLNSLTEKAAAARVINEQVNDLIAKNSNAIAARDLAFAPLKSLSTRILNSVRASNVSQQVLDNAVSNNRKIHGQRATPKLTEEEKNELAASGTIVNQKTAAQLSYDNLIDSFDKQIKVLATIPQYAPNEVDLQLPTLTALYNDLLQKNRDVVANNAQLSTLRLNRDKILYDAETGLVALALDVKNYVKSVFGANSAEYKQISGITFKKVKV</sequence>
<gene>
    <name evidence="1" type="ORF">DRW42_24425</name>
</gene>
<name>A0A366KMQ8_9SPHI</name>
<keyword evidence="2" id="KW-1185">Reference proteome</keyword>
<dbReference type="OrthoDB" id="749061at2"/>
<evidence type="ECO:0000313" key="2">
    <source>
        <dbReference type="Proteomes" id="UP000252081"/>
    </source>
</evidence>
<dbReference type="AlphaFoldDB" id="A0A366KMQ8"/>
<reference evidence="1 2" key="1">
    <citation type="submission" date="2018-07" db="EMBL/GenBank/DDBJ databases">
        <title>A draft genome of a endophytic bacteria, a new species of Pedobacter.</title>
        <authorList>
            <person name="Zhang Z.D."/>
            <person name="Chen Z.J."/>
        </authorList>
    </citation>
    <scope>NUCLEOTIDE SEQUENCE [LARGE SCALE GENOMIC DNA]</scope>
    <source>
        <strain evidence="1 2">RS10</strain>
    </source>
</reference>
<dbReference type="RefSeq" id="WP_113951495.1">
    <property type="nucleotide sequence ID" value="NZ_QNQU01000028.1"/>
</dbReference>
<dbReference type="Proteomes" id="UP000252081">
    <property type="component" value="Unassembled WGS sequence"/>
</dbReference>
<comment type="caution">
    <text evidence="1">The sequence shown here is derived from an EMBL/GenBank/DDBJ whole genome shotgun (WGS) entry which is preliminary data.</text>
</comment>
<protein>
    <submittedName>
        <fullName evidence="1">Uncharacterized protein</fullName>
    </submittedName>
</protein>
<accession>A0A366KMQ8</accession>
<evidence type="ECO:0000313" key="1">
    <source>
        <dbReference type="EMBL" id="RBQ02935.1"/>
    </source>
</evidence>